<evidence type="ECO:0000313" key="2">
    <source>
        <dbReference type="Proteomes" id="UP000436047"/>
    </source>
</evidence>
<evidence type="ECO:0000313" key="1">
    <source>
        <dbReference type="EMBL" id="MSS91377.1"/>
    </source>
</evidence>
<protein>
    <submittedName>
        <fullName evidence="1">DUF2577 domain-containing protein</fullName>
    </submittedName>
</protein>
<proteinExistence type="predicted"/>
<reference evidence="1 2" key="1">
    <citation type="submission" date="2019-08" db="EMBL/GenBank/DDBJ databases">
        <title>In-depth cultivation of the pig gut microbiome towards novel bacterial diversity and tailored functional studies.</title>
        <authorList>
            <person name="Wylensek D."/>
            <person name="Hitch T.C.A."/>
            <person name="Clavel T."/>
        </authorList>
    </citation>
    <scope>NUCLEOTIDE SEQUENCE [LARGE SCALE GENOMIC DNA]</scope>
    <source>
        <strain evidence="1 2">WCA-389-WT-23B</strain>
    </source>
</reference>
<sequence>MQKAWGSDTMSAFEDLIGIMQEEGEKNNPTGTQLGVMTGPNTCDVDGLSLMAEDLFFAEHLIHPVAFKVKINEDGTDGSEYLEPLKKGDIVAVKKISDSQYLVLGKMVSL</sequence>
<organism evidence="1 2">
    <name type="scientific">Eisenbergiella porci</name>
    <dbReference type="NCBI Taxonomy" id="2652274"/>
    <lineage>
        <taxon>Bacteria</taxon>
        <taxon>Bacillati</taxon>
        <taxon>Bacillota</taxon>
        <taxon>Clostridia</taxon>
        <taxon>Lachnospirales</taxon>
        <taxon>Lachnospiraceae</taxon>
        <taxon>Eisenbergiella</taxon>
    </lineage>
</organism>
<dbReference type="Proteomes" id="UP000436047">
    <property type="component" value="Unassembled WGS sequence"/>
</dbReference>
<dbReference type="EMBL" id="VUMI01000063">
    <property type="protein sequence ID" value="MSS91377.1"/>
    <property type="molecule type" value="Genomic_DNA"/>
</dbReference>
<dbReference type="AlphaFoldDB" id="A0A6N7WLK0"/>
<dbReference type="Pfam" id="PF10844">
    <property type="entry name" value="DUF2577"/>
    <property type="match status" value="1"/>
</dbReference>
<keyword evidence="2" id="KW-1185">Reference proteome</keyword>
<dbReference type="InterPro" id="IPR022555">
    <property type="entry name" value="DUF2577"/>
</dbReference>
<comment type="caution">
    <text evidence="1">The sequence shown here is derived from an EMBL/GenBank/DDBJ whole genome shotgun (WGS) entry which is preliminary data.</text>
</comment>
<name>A0A6N7WLK0_9FIRM</name>
<gene>
    <name evidence="1" type="ORF">FYJ45_25020</name>
</gene>
<accession>A0A6N7WLK0</accession>